<dbReference type="PANTHER" id="PTHR43007:SF1">
    <property type="entry name" value="2-PHOSPHO-L-LACTATE TRANSFERASE"/>
    <property type="match status" value="1"/>
</dbReference>
<sequence length="307" mass="32719">MKVVALTGGVGGAKLVLGLQQILPAPDLTAIVNTADDFRHLGLHVSPDIDTLLYTLSGKANREQGWGREGESWAFMEALRELGGEDWFQMGDMDLALHVLRTMRLAQGDTLSAITAEFARRWGVDVALLPMSDDPVATWLHTEEGKLEFQRYFVERRCEPDVSRIEFQGAARALPGPGVIEAIGRADVILIAPSNPYLSIDPILAVPGIRQALIDGTGPVVSVSPIIGGQAVKGPTSKLMAGLGVPVNNESIAAHYAGLIDALLVDSGDDLLASLPSMRTPTLMRTTEDRARVAEAALTLARGVAGK</sequence>
<dbReference type="NCBIfam" id="TIGR01819">
    <property type="entry name" value="F420_cofD"/>
    <property type="match status" value="1"/>
</dbReference>
<dbReference type="Pfam" id="PF01933">
    <property type="entry name" value="CofD"/>
    <property type="match status" value="1"/>
</dbReference>
<dbReference type="GO" id="GO:0043743">
    <property type="term" value="F:LPPG:FO 2-phospho-L-lactate transferase activity"/>
    <property type="evidence" value="ECO:0007669"/>
    <property type="project" value="InterPro"/>
</dbReference>
<dbReference type="HAMAP" id="MF_01257">
    <property type="entry name" value="CofD"/>
    <property type="match status" value="1"/>
</dbReference>
<dbReference type="Gene3D" id="3.40.50.10680">
    <property type="entry name" value="CofD-like domains"/>
    <property type="match status" value="1"/>
</dbReference>
<dbReference type="eggNOG" id="COG0391">
    <property type="taxonomic scope" value="Bacteria"/>
</dbReference>
<dbReference type="RefSeq" id="WP_007011395.1">
    <property type="nucleotide sequence ID" value="NZ_AGFM01000007.1"/>
</dbReference>
<keyword evidence="4" id="KW-1185">Reference proteome</keyword>
<gene>
    <name evidence="3" type="ORF">NSU_0478</name>
</gene>
<dbReference type="PANTHER" id="PTHR43007">
    <property type="entry name" value="2-PHOSPHO-L-LACTATE TRANSFERASE"/>
    <property type="match status" value="1"/>
</dbReference>
<protein>
    <submittedName>
        <fullName evidence="3">LPPG:FO 2-phospho-L-lactate transferase</fullName>
    </submittedName>
</protein>
<organism evidence="3 4">
    <name type="scientific">Novosphingobium pentaromativorans US6-1</name>
    <dbReference type="NCBI Taxonomy" id="1088721"/>
    <lineage>
        <taxon>Bacteria</taxon>
        <taxon>Pseudomonadati</taxon>
        <taxon>Pseudomonadota</taxon>
        <taxon>Alphaproteobacteria</taxon>
        <taxon>Sphingomonadales</taxon>
        <taxon>Sphingomonadaceae</taxon>
        <taxon>Novosphingobium</taxon>
    </lineage>
</organism>
<keyword evidence="1 3" id="KW-0808">Transferase</keyword>
<evidence type="ECO:0000256" key="2">
    <source>
        <dbReference type="ARBA" id="ARBA00022842"/>
    </source>
</evidence>
<reference evidence="3 4" key="1">
    <citation type="journal article" date="2012" name="J. Bacteriol.">
        <title>Genome sequence of benzo(a)pyrene-degrading bacterium Novosphingobium pentaromativorans US6-1.</title>
        <authorList>
            <person name="Luo Y.R."/>
            <person name="Kang S.G."/>
            <person name="Kim S.J."/>
            <person name="Kim M.R."/>
            <person name="Li N."/>
            <person name="Lee J.H."/>
            <person name="Kwon K.K."/>
        </authorList>
    </citation>
    <scope>NUCLEOTIDE SEQUENCE [LARGE SCALE GENOMIC DNA]</scope>
    <source>
        <strain evidence="3 4">US6-1</strain>
    </source>
</reference>
<accession>G6E807</accession>
<dbReference type="PATRIC" id="fig|1088721.3.peg.470"/>
<comment type="caution">
    <text evidence="3">The sequence shown here is derived from an EMBL/GenBank/DDBJ whole genome shotgun (WGS) entry which is preliminary data.</text>
</comment>
<keyword evidence="2" id="KW-0460">Magnesium</keyword>
<dbReference type="AlphaFoldDB" id="G6E807"/>
<name>G6E807_9SPHN</name>
<dbReference type="CDD" id="cd07186">
    <property type="entry name" value="CofD_like"/>
    <property type="match status" value="1"/>
</dbReference>
<dbReference type="Gene3D" id="1.10.8.240">
    <property type="entry name" value="CofD-like domain"/>
    <property type="match status" value="1"/>
</dbReference>
<dbReference type="GO" id="GO:0000287">
    <property type="term" value="F:magnesium ion binding"/>
    <property type="evidence" value="ECO:0007669"/>
    <property type="project" value="InterPro"/>
</dbReference>
<dbReference type="SUPFAM" id="SSF142338">
    <property type="entry name" value="CofD-like"/>
    <property type="match status" value="1"/>
</dbReference>
<dbReference type="InterPro" id="IPR010115">
    <property type="entry name" value="FbiA/CofD"/>
</dbReference>
<dbReference type="InterPro" id="IPR038136">
    <property type="entry name" value="CofD-like_dom_sf"/>
</dbReference>
<dbReference type="KEGG" id="npn:JI59_17705"/>
<proteinExistence type="inferred from homology"/>
<dbReference type="OrthoDB" id="7466225at2"/>
<dbReference type="EMBL" id="AGFM01000007">
    <property type="protein sequence ID" value="EHJ62650.1"/>
    <property type="molecule type" value="Genomic_DNA"/>
</dbReference>
<dbReference type="Proteomes" id="UP000004030">
    <property type="component" value="Unassembled WGS sequence"/>
</dbReference>
<dbReference type="InterPro" id="IPR002882">
    <property type="entry name" value="CofD"/>
</dbReference>
<evidence type="ECO:0000313" key="4">
    <source>
        <dbReference type="Proteomes" id="UP000004030"/>
    </source>
</evidence>
<evidence type="ECO:0000313" key="3">
    <source>
        <dbReference type="EMBL" id="EHJ62650.1"/>
    </source>
</evidence>
<dbReference type="STRING" id="1088721.JI59_17705"/>
<evidence type="ECO:0000256" key="1">
    <source>
        <dbReference type="ARBA" id="ARBA00022679"/>
    </source>
</evidence>